<evidence type="ECO:0000259" key="7">
    <source>
        <dbReference type="PROSITE" id="PS50011"/>
    </source>
</evidence>
<dbReference type="GO" id="GO:0016301">
    <property type="term" value="F:kinase activity"/>
    <property type="evidence" value="ECO:0007669"/>
    <property type="project" value="UniProtKB-KW"/>
</dbReference>
<dbReference type="SUPFAM" id="SSF56436">
    <property type="entry name" value="C-type lectin-like"/>
    <property type="match status" value="1"/>
</dbReference>
<gene>
    <name evidence="8" type="ORF">POL72_23705</name>
</gene>
<dbReference type="CDD" id="cd14014">
    <property type="entry name" value="STKc_PknB_like"/>
    <property type="match status" value="1"/>
</dbReference>
<dbReference type="PANTHER" id="PTHR43289:SF6">
    <property type="entry name" value="SERINE_THREONINE-PROTEIN KINASE NEKL-3"/>
    <property type="match status" value="1"/>
</dbReference>
<comment type="caution">
    <text evidence="8">The sequence shown here is derived from an EMBL/GenBank/DDBJ whole genome shotgun (WGS) entry which is preliminary data.</text>
</comment>
<accession>A0ABT5C2X8</accession>
<dbReference type="Gene3D" id="1.10.510.10">
    <property type="entry name" value="Transferase(Phosphotransferase) domain 1"/>
    <property type="match status" value="1"/>
</dbReference>
<sequence>MSLSERERMALTQPAGSAPASTESGSAPPAGAASDVTFRLRESPGAAAPELPPISVTAPERLSAEERYEDLGCIGRGGMGEVRRVRDRILGRVLAMKIQSSETRDATPDRARFLAEARLTAALQHPGIVPVHECGELADGRLWFTMKEVRGRTFGEVIAEAYAAGGGSLSPVALRRAVDTFLRVCEAVAYAHSRGVMHRDLKPANVMIGEFGEVLVMDWGLARPAAPLRGSPGAAGAADVIEAAPLTQPGEVLGTLLYMAPEQARGEGDRLGAASDVYALGVVLYEILAGRHPYGGQPAAVWGALLTGALRPVEASAPHEVPAELAALCARAMALAPEARTPDAGALAAELRSWLDGARRRERALAIVDHARAIRPEIEATRARARALRDEARAILDGLSSFDPAEQKARGWRLEDEAERLEREASLGQVEWMQILRSALNEAPDLREAHEALADHYAEELLEAEEARDPRGAARAEALLRQHDRGRHAVLLAGDGALTLATAPEGAQVSLHRYVERDRRLVPELARELGPTPLIEVALPRGSYLLEVRAPGHHEAWYPVLIERGRRWDGVRPGREGAHPVRLLHLGELGEDDLYVPAGWFLAGGDPDAGDSLPRTRLWCDGFIVRRHPVTNAEYLTFLNALVASGREAEALECCPRLPLGRASSGSSPDSLRFERGDDGRFRLGCIQTDVQEEPRMPVAFVHWRAAVRYAAWYAAGTGAPWRLLNELEWEKAARGVDGRCMPWGDFLEPTWGCMLGSHEGVAGRRPVDDFPQDESPYGLRGAAGNVRDWCINAWKREGARTEAGIVLLDPADDGDADFRAARGGAWSTSPNLCRAAGRFAGKPGDRFGGIGFRLARPAPG</sequence>
<name>A0ABT5C2X8_9BACT</name>
<feature type="domain" description="Protein kinase" evidence="7">
    <location>
        <begin position="68"/>
        <end position="355"/>
    </location>
</feature>
<feature type="binding site" evidence="5">
    <location>
        <position position="97"/>
    </location>
    <ligand>
        <name>ATP</name>
        <dbReference type="ChEBI" id="CHEBI:30616"/>
    </ligand>
</feature>
<keyword evidence="2 5" id="KW-0547">Nucleotide-binding</keyword>
<keyword evidence="3 8" id="KW-0418">Kinase</keyword>
<dbReference type="InterPro" id="IPR016187">
    <property type="entry name" value="CTDL_fold"/>
</dbReference>
<dbReference type="SMART" id="SM00220">
    <property type="entry name" value="S_TKc"/>
    <property type="match status" value="1"/>
</dbReference>
<dbReference type="InterPro" id="IPR005532">
    <property type="entry name" value="SUMF_dom"/>
</dbReference>
<dbReference type="Proteomes" id="UP001217485">
    <property type="component" value="Unassembled WGS sequence"/>
</dbReference>
<evidence type="ECO:0000256" key="6">
    <source>
        <dbReference type="SAM" id="MobiDB-lite"/>
    </source>
</evidence>
<dbReference type="PANTHER" id="PTHR43289">
    <property type="entry name" value="MITOGEN-ACTIVATED PROTEIN KINASE KINASE KINASE 20-RELATED"/>
    <property type="match status" value="1"/>
</dbReference>
<dbReference type="Pfam" id="PF00069">
    <property type="entry name" value="Pkinase"/>
    <property type="match status" value="1"/>
</dbReference>
<keyword evidence="4 5" id="KW-0067">ATP-binding</keyword>
<dbReference type="InterPro" id="IPR000719">
    <property type="entry name" value="Prot_kinase_dom"/>
</dbReference>
<dbReference type="Pfam" id="PF03781">
    <property type="entry name" value="FGE-sulfatase"/>
    <property type="match status" value="1"/>
</dbReference>
<dbReference type="InterPro" id="IPR042095">
    <property type="entry name" value="SUMF_sf"/>
</dbReference>
<dbReference type="EMBL" id="JAQNDK010000002">
    <property type="protein sequence ID" value="MDC0680765.1"/>
    <property type="molecule type" value="Genomic_DNA"/>
</dbReference>
<keyword evidence="1" id="KW-0808">Transferase</keyword>
<reference evidence="8 9" key="1">
    <citation type="submission" date="2023-01" db="EMBL/GenBank/DDBJ databases">
        <title>Minimal conservation of predation-associated metabolite biosynthetic gene clusters underscores biosynthetic potential of Myxococcota including descriptions for ten novel species: Archangium lansinium sp. nov., Myxococcus landrumus sp. nov., Nannocystis bai.</title>
        <authorList>
            <person name="Ahearne A."/>
            <person name="Stevens C."/>
            <person name="Dowd S."/>
        </authorList>
    </citation>
    <scope>NUCLEOTIDE SEQUENCE [LARGE SCALE GENOMIC DNA]</scope>
    <source>
        <strain evidence="8 9">WIWO2</strain>
    </source>
</reference>
<protein>
    <submittedName>
        <fullName evidence="8">Bifunctional serine/threonine-protein kinase/formylglycine-generating enzyme family protein</fullName>
    </submittedName>
</protein>
<feature type="region of interest" description="Disordered" evidence="6">
    <location>
        <begin position="1"/>
        <end position="59"/>
    </location>
</feature>
<dbReference type="PROSITE" id="PS00107">
    <property type="entry name" value="PROTEIN_KINASE_ATP"/>
    <property type="match status" value="1"/>
</dbReference>
<evidence type="ECO:0000313" key="8">
    <source>
        <dbReference type="EMBL" id="MDC0680765.1"/>
    </source>
</evidence>
<evidence type="ECO:0000256" key="5">
    <source>
        <dbReference type="PROSITE-ProRule" id="PRU10141"/>
    </source>
</evidence>
<evidence type="ECO:0000256" key="1">
    <source>
        <dbReference type="ARBA" id="ARBA00022679"/>
    </source>
</evidence>
<dbReference type="RefSeq" id="WP_272097792.1">
    <property type="nucleotide sequence ID" value="NZ_JAQNDK010000002.1"/>
</dbReference>
<dbReference type="PROSITE" id="PS00108">
    <property type="entry name" value="PROTEIN_KINASE_ST"/>
    <property type="match status" value="1"/>
</dbReference>
<dbReference type="SUPFAM" id="SSF56112">
    <property type="entry name" value="Protein kinase-like (PK-like)"/>
    <property type="match status" value="1"/>
</dbReference>
<dbReference type="Gene3D" id="3.90.1580.10">
    <property type="entry name" value="paralog of FGE (formylglycine-generating enzyme)"/>
    <property type="match status" value="1"/>
</dbReference>
<evidence type="ECO:0000256" key="3">
    <source>
        <dbReference type="ARBA" id="ARBA00022777"/>
    </source>
</evidence>
<dbReference type="InterPro" id="IPR008271">
    <property type="entry name" value="Ser/Thr_kinase_AS"/>
</dbReference>
<evidence type="ECO:0000256" key="2">
    <source>
        <dbReference type="ARBA" id="ARBA00022741"/>
    </source>
</evidence>
<evidence type="ECO:0000256" key="4">
    <source>
        <dbReference type="ARBA" id="ARBA00022840"/>
    </source>
</evidence>
<dbReference type="InterPro" id="IPR011009">
    <property type="entry name" value="Kinase-like_dom_sf"/>
</dbReference>
<feature type="compositionally biased region" description="Low complexity" evidence="6">
    <location>
        <begin position="14"/>
        <end position="34"/>
    </location>
</feature>
<proteinExistence type="predicted"/>
<keyword evidence="9" id="KW-1185">Reference proteome</keyword>
<organism evidence="8 9">
    <name type="scientific">Sorangium atrum</name>
    <dbReference type="NCBI Taxonomy" id="2995308"/>
    <lineage>
        <taxon>Bacteria</taxon>
        <taxon>Pseudomonadati</taxon>
        <taxon>Myxococcota</taxon>
        <taxon>Polyangia</taxon>
        <taxon>Polyangiales</taxon>
        <taxon>Polyangiaceae</taxon>
        <taxon>Sorangium</taxon>
    </lineage>
</organism>
<dbReference type="InterPro" id="IPR017441">
    <property type="entry name" value="Protein_kinase_ATP_BS"/>
</dbReference>
<dbReference type="Gene3D" id="3.30.200.20">
    <property type="entry name" value="Phosphorylase Kinase, domain 1"/>
    <property type="match status" value="1"/>
</dbReference>
<evidence type="ECO:0000313" key="9">
    <source>
        <dbReference type="Proteomes" id="UP001217485"/>
    </source>
</evidence>
<dbReference type="PROSITE" id="PS50011">
    <property type="entry name" value="PROTEIN_KINASE_DOM"/>
    <property type="match status" value="1"/>
</dbReference>